<dbReference type="AlphaFoldDB" id="A0A2N5CZH7"/>
<dbReference type="Proteomes" id="UP000281192">
    <property type="component" value="Chromosome"/>
</dbReference>
<evidence type="ECO:0000313" key="4">
    <source>
        <dbReference type="Proteomes" id="UP000281192"/>
    </source>
</evidence>
<evidence type="ECO:0000313" key="1">
    <source>
        <dbReference type="EMBL" id="AYV45091.1"/>
    </source>
</evidence>
<dbReference type="EMBL" id="PJRQ01000008">
    <property type="protein sequence ID" value="PLR19228.1"/>
    <property type="molecule type" value="Genomic_DNA"/>
</dbReference>
<evidence type="ECO:0000313" key="2">
    <source>
        <dbReference type="EMBL" id="PLR19228.1"/>
    </source>
</evidence>
<reference evidence="1 4" key="2">
    <citation type="submission" date="2018-01" db="EMBL/GenBank/DDBJ databases">
        <title>Complete genome sequence of Caulobacter flavus RHGG3.</title>
        <authorList>
            <person name="Yang E."/>
        </authorList>
    </citation>
    <scope>NUCLEOTIDE SEQUENCE [LARGE SCALE GENOMIC DNA]</scope>
    <source>
        <strain evidence="1 4">RHGG3</strain>
    </source>
</reference>
<proteinExistence type="predicted"/>
<name>A0A2N5CZH7_9CAUL</name>
<dbReference type="OrthoDB" id="7284210at2"/>
<dbReference type="KEGG" id="cfh:C1707_01875"/>
<reference evidence="2 3" key="1">
    <citation type="submission" date="2017-12" db="EMBL/GenBank/DDBJ databases">
        <title>The genome sequence of Caulobacter flavus CGMCC1 15093.</title>
        <authorList>
            <person name="Gao J."/>
            <person name="Mao X."/>
            <person name="Sun J."/>
        </authorList>
    </citation>
    <scope>NUCLEOTIDE SEQUENCE [LARGE SCALE GENOMIC DNA]</scope>
    <source>
        <strain evidence="2 3">CGMCC1 15093</strain>
    </source>
</reference>
<dbReference type="InterPro" id="IPR009444">
    <property type="entry name" value="Conjugal_tfr_TraD_a-type"/>
</dbReference>
<evidence type="ECO:0000313" key="3">
    <source>
        <dbReference type="Proteomes" id="UP000234483"/>
    </source>
</evidence>
<gene>
    <name evidence="1" type="ORF">C1707_01875</name>
    <name evidence="2" type="ORF">CFHF_04295</name>
</gene>
<keyword evidence="4" id="KW-1185">Reference proteome</keyword>
<dbReference type="Pfam" id="PF06412">
    <property type="entry name" value="TraD"/>
    <property type="match status" value="1"/>
</dbReference>
<organism evidence="2 3">
    <name type="scientific">Caulobacter flavus</name>
    <dbReference type="NCBI Taxonomy" id="1679497"/>
    <lineage>
        <taxon>Bacteria</taxon>
        <taxon>Pseudomonadati</taxon>
        <taxon>Pseudomonadota</taxon>
        <taxon>Alphaproteobacteria</taxon>
        <taxon>Caulobacterales</taxon>
        <taxon>Caulobacteraceae</taxon>
        <taxon>Caulobacter</taxon>
    </lineage>
</organism>
<sequence>MRKPRDIDAELTALAAKAKQLKSQKIKQLGELVIATGADELDPEVLAGALLTAKASKDVKSREAWKSEGEAFFRKGAGRKLASAAAGDGAGAGQEPGTGATG</sequence>
<dbReference type="RefSeq" id="WP_101711787.1">
    <property type="nucleotide sequence ID" value="NZ_CP026100.1"/>
</dbReference>
<dbReference type="EMBL" id="CP026100">
    <property type="protein sequence ID" value="AYV45091.1"/>
    <property type="molecule type" value="Genomic_DNA"/>
</dbReference>
<protein>
    <submittedName>
        <fullName evidence="2">Conjugal transfer protein TraD</fullName>
    </submittedName>
</protein>
<dbReference type="Proteomes" id="UP000234483">
    <property type="component" value="Unassembled WGS sequence"/>
</dbReference>
<accession>A0A2N5CZH7</accession>